<dbReference type="PANTHER" id="PTHR48051:SF1">
    <property type="entry name" value="RAS SUPPRESSOR PROTEIN 1"/>
    <property type="match status" value="1"/>
</dbReference>
<evidence type="ECO:0000259" key="7">
    <source>
        <dbReference type="PROSITE" id="PS52053"/>
    </source>
</evidence>
<dbReference type="InterPro" id="IPR003591">
    <property type="entry name" value="Leu-rich_rpt_typical-subtyp"/>
</dbReference>
<dbReference type="RefSeq" id="WP_065889074.1">
    <property type="nucleotide sequence ID" value="NZ_CP077084.1"/>
</dbReference>
<dbReference type="EC" id="2.3.2.27" evidence="2"/>
<comment type="catalytic activity">
    <reaction evidence="1">
        <text>S-ubiquitinyl-[E2 ubiquitin-conjugating enzyme]-L-cysteine + [acceptor protein]-L-lysine = [E2 ubiquitin-conjugating enzyme]-L-cysteine + N(6)-ubiquitinyl-[acceptor protein]-L-lysine.</text>
        <dbReference type="EC" id="2.3.2.27"/>
    </reaction>
</comment>
<dbReference type="PROSITE" id="PS51450">
    <property type="entry name" value="LRR"/>
    <property type="match status" value="1"/>
</dbReference>
<keyword evidence="6" id="KW-0832">Ubl conjugation</keyword>
<dbReference type="InterPro" id="IPR032675">
    <property type="entry name" value="LRR_dom_sf"/>
</dbReference>
<dbReference type="Pfam" id="PF14496">
    <property type="entry name" value="NEL"/>
    <property type="match status" value="1"/>
</dbReference>
<dbReference type="EMBL" id="CP077084">
    <property type="protein sequence ID" value="QXH84626.1"/>
    <property type="molecule type" value="Genomic_DNA"/>
</dbReference>
<evidence type="ECO:0000313" key="8">
    <source>
        <dbReference type="EMBL" id="MBC3291180.1"/>
    </source>
</evidence>
<dbReference type="GO" id="GO:0005576">
    <property type="term" value="C:extracellular region"/>
    <property type="evidence" value="ECO:0007669"/>
    <property type="project" value="UniProtKB-UniRule"/>
</dbReference>
<dbReference type="InterPro" id="IPR029487">
    <property type="entry name" value="NEL_dom"/>
</dbReference>
<keyword evidence="6" id="KW-0833">Ubl conjugation pathway</keyword>
<dbReference type="GO" id="GO:0005737">
    <property type="term" value="C:cytoplasm"/>
    <property type="evidence" value="ECO:0007669"/>
    <property type="project" value="TreeGrafter"/>
</dbReference>
<dbReference type="Gene3D" id="1.20.58.360">
    <property type="entry name" value="Shigella T3SS effector IpaH defines"/>
    <property type="match status" value="1"/>
</dbReference>
<dbReference type="Gene3D" id="3.80.10.10">
    <property type="entry name" value="Ribonuclease Inhibitor"/>
    <property type="match status" value="2"/>
</dbReference>
<dbReference type="InterPro" id="IPR001611">
    <property type="entry name" value="Leu-rich_rpt"/>
</dbReference>
<protein>
    <recommendedName>
        <fullName evidence="2">RING-type E3 ubiquitin transferase</fullName>
        <ecNumber evidence="2">2.3.2.27</ecNumber>
    </recommendedName>
</protein>
<proteinExistence type="inferred from homology"/>
<evidence type="ECO:0000256" key="5">
    <source>
        <dbReference type="ARBA" id="ARBA00023026"/>
    </source>
</evidence>
<dbReference type="PROSITE" id="PS52053">
    <property type="entry name" value="NEL"/>
    <property type="match status" value="1"/>
</dbReference>
<evidence type="ECO:0000256" key="6">
    <source>
        <dbReference type="PROSITE-ProRule" id="PRU01398"/>
    </source>
</evidence>
<dbReference type="Proteomes" id="UP000615613">
    <property type="component" value="Chromosome"/>
</dbReference>
<evidence type="ECO:0000256" key="1">
    <source>
        <dbReference type="ARBA" id="ARBA00000900"/>
    </source>
</evidence>
<dbReference type="Pfam" id="PF20178">
    <property type="entry name" value="ToxA_N"/>
    <property type="match status" value="1"/>
</dbReference>
<feature type="active site" description="Glycyl thioester intermediate" evidence="6">
    <location>
        <position position="1768"/>
    </location>
</feature>
<evidence type="ECO:0000256" key="3">
    <source>
        <dbReference type="ARBA" id="ARBA00022614"/>
    </source>
</evidence>
<dbReference type="InterPro" id="IPR046673">
    <property type="entry name" value="ToxA_N"/>
</dbReference>
<reference evidence="9" key="2">
    <citation type="submission" date="2021-06" db="EMBL/GenBank/DDBJ databases">
        <title>Updating the genus Pseudomonas: Description of 43 new species and partition of the Pseudomonas putida group.</title>
        <authorList>
            <person name="Girard L."/>
            <person name="Lood C."/>
            <person name="Vandamme P."/>
            <person name="Rokni-Zadeh H."/>
            <person name="van Noort V."/>
            <person name="Hofte M."/>
            <person name="Lavigne R."/>
            <person name="De Mot R."/>
        </authorList>
    </citation>
    <scope>NUCLEOTIDE SEQUENCE</scope>
    <source>
        <strain evidence="9">SWRI145</strain>
    </source>
</reference>
<dbReference type="SMART" id="SM00369">
    <property type="entry name" value="LRR_TYP"/>
    <property type="match status" value="6"/>
</dbReference>
<accession>A0A8H9YPK5</accession>
<evidence type="ECO:0000313" key="9">
    <source>
        <dbReference type="EMBL" id="QXH84626.1"/>
    </source>
</evidence>
<keyword evidence="6" id="KW-0964">Secreted</keyword>
<gene>
    <name evidence="9" type="ORF">HU722_0003815</name>
    <name evidence="8" type="ORF">HU722_06580</name>
</gene>
<dbReference type="GO" id="GO:0016567">
    <property type="term" value="P:protein ubiquitination"/>
    <property type="evidence" value="ECO:0007669"/>
    <property type="project" value="InterPro"/>
</dbReference>
<organism evidence="8">
    <name type="scientific">Pseudomonas tritici</name>
    <dbReference type="NCBI Taxonomy" id="2745518"/>
    <lineage>
        <taxon>Bacteria</taxon>
        <taxon>Pseudomonadati</taxon>
        <taxon>Pseudomonadota</taxon>
        <taxon>Gammaproteobacteria</taxon>
        <taxon>Pseudomonadales</taxon>
        <taxon>Pseudomonadaceae</taxon>
        <taxon>Pseudomonas</taxon>
    </lineage>
</organism>
<keyword evidence="5" id="KW-0843">Virulence</keyword>
<dbReference type="SUPFAM" id="SSF52058">
    <property type="entry name" value="L domain-like"/>
    <property type="match status" value="1"/>
</dbReference>
<keyword evidence="4" id="KW-0677">Repeat</keyword>
<keyword evidence="3" id="KW-0433">Leucine-rich repeat</keyword>
<dbReference type="PANTHER" id="PTHR48051">
    <property type="match status" value="1"/>
</dbReference>
<name>A0A8H9YPK5_9PSED</name>
<evidence type="ECO:0000256" key="2">
    <source>
        <dbReference type="ARBA" id="ARBA00012483"/>
    </source>
</evidence>
<reference evidence="8" key="1">
    <citation type="journal article" date="2020" name="Microorganisms">
        <title>Reliable Identification of Environmental Pseudomonas Isolates Using the rpoD Gene.</title>
        <authorList>
            <consortium name="The Broad Institute Genome Sequencing Platform"/>
            <person name="Girard L."/>
            <person name="Lood C."/>
            <person name="Rokni-Zadeh H."/>
            <person name="van Noort V."/>
            <person name="Lavigne R."/>
            <person name="De Mot R."/>
        </authorList>
    </citation>
    <scope>NUCLEOTIDE SEQUENCE [LARGE SCALE GENOMIC DNA]</scope>
    <source>
        <strain evidence="8">SWRI145</strain>
    </source>
</reference>
<dbReference type="KEGG" id="ptrt:HU722_0003815"/>
<feature type="domain" description="NEL" evidence="7">
    <location>
        <begin position="1681"/>
        <end position="2001"/>
    </location>
</feature>
<keyword evidence="6" id="KW-0808">Transferase</keyword>
<comment type="PTM">
    <text evidence="6">Ubiquitinated in the presence of host E1 ubiquitin-activating enzyme, E2 ubiquitin-conjugating enzyme and ubiquitin.</text>
</comment>
<dbReference type="EMBL" id="JABWQF010000003">
    <property type="protein sequence ID" value="MBC3291180.1"/>
    <property type="molecule type" value="Genomic_DNA"/>
</dbReference>
<dbReference type="Pfam" id="PF00560">
    <property type="entry name" value="LRR_1"/>
    <property type="match status" value="1"/>
</dbReference>
<keyword evidence="10" id="KW-1185">Reference proteome</keyword>
<evidence type="ECO:0000256" key="4">
    <source>
        <dbReference type="ARBA" id="ARBA00022737"/>
    </source>
</evidence>
<sequence>MPAGTPPAAQTEPLTAEYALIKQNTPQWLIKAAAPTREAFKSASTQPLEWLVSLPDDQRQQLKRYNEASADSQNALDQAMAPLQTVEAFAKPILAERLKKTFNIELDLDTTWLHLRKPIALGALEIKIGEYSVLKLTLLQAALHNFEERECVEGAFDRSSGLRVGDADNSAAVTSSMSVERLLRFCRAVDIGDLYQRHLKAFFDSNEATLRPLVIRAEKDALQAAAYLALLQQDIGPGDYAVIEAVLAGHRDVQQGGKPVWFSDLSIMGLRLSGCTVFVPVDKYQYSSEVLVYLPHDPVHPLKKYPNSHALEGELTRQLMAADSKGPGRYPRYFAQFLAYADQPVFYSRLTQEGSTTKAQILSTVGSAINQYVLPFVSATVSILLAPKELPPKSPAPREPIKDPNFYIRVISKRGLWEENVALWEHNADRLRDKLIADARQHAVPTADVDARARARKIAALEQAGLFGLNLVSMFVPVLGEVMLGVMAGQLLYETFDGAIEWSEGDREAAVGHITDVAENLAQMALMAGGGAVLGRVLRPPPVIENLKPVTLPSGEQKLWKNDLTPYKANVELPPDARSDELGLYHHEGQALLPLEGEHYAVQHDPHNGEYRIQHPTRPDAYAPGLEHNQEGAWHHEGEAPLTWDDATVRRRLGYSSDAVQLAQVSSGIDTDVLRAAHVDHESVPLLLADSLQRIAIHREMTGFIEQLASAEPAVYAKADVALQMHLMQRRGLLSGAPKLRVMDRAGKVLWDDPTASTLKRHVVVLSPTHLARGEALDQLLFSLEGYPDVLKEMPGSSADALASRAGKLRSYLAQSAETIKAALVEERYTARTRSADPDVQRLLAEHRSLPSAIASRVLERLSPEERQLFRDSERLPEPLAEQVRWYEQETRAARAYEGVLLGTPSDLDSQRLALRTLETLPGWRRGTRVELRYHSAQGKVLDAIGSPDHGAARSLVLDEHGDFYTAAWQLLSASERQNLGIADSAQLKAAIQRKPLPRAALRTVLLDNPIRKPAYDPSLRLLGGGRGLQQLVTSTTNVFRTPEARVRRLYPTFGDADVGAFIQNLGPDVRGSLSRLESEYASLEHDLKSWVRTHAPQMTATAFDRRGGYVGNLANQIKRCWRRETGRSLHISGSEGLPLPALSADFSHVDELELTRIAWAPSGQRFLANFPRLKHLRMAEASLNELPESITAMGDLTHLWLRSNNVCLTVESAQRLAGMRALETLDLSGNPLGITPDVSGMPHLKNLDLSHTSITQWPRGLRDQAALQRLDLSHNWLRNIPPEHLNPPAEDLERIARINGVTVMLGNPFSLETAAELDQYWRRLKRREPALPDSGIDDAFAIETPQIAQVRRMYPHYSIAQARDYIWALGEDAAQQLQQREVEFIGLNQQLNGWAFSGTNENARAPNTYVRAYQRRLNADVQIDRFEAKSRILNCWRRATAQKLASDGTPIGLELDLSGLNLPALPELEADFGHVGSLKLNNMNLTVSPEQFLSRFRGVRWLDLSNNRLRELPPALGEMHGLTRLFLQKNLIRLTPESAQILAQRTTLRALWMDNNPLGLTPDFSLITDMRSLSLDATGIDTWPTGLGAQPALDKINLRSNRLTNIPDSVIAPPDDQLAQSARLNNITNVTDNSFTAETLARVNTYSERLHEAGITQGSDINLLVMTARTSGASFRMAPTVDARIQRWTRGLSAEQIAARQQQWLALREQEGSDGFFQMLDDLIRPEGDGDELQQRVWEVIDTITENTAESHALRQEMFDWAGRAACCDRAALSFSNLEIRAMVYRARALATDETQGAALIKLSRGLLRLDEVEKTALADIEARKARINNAKGLSASQKQRQIDLLEEVEIRLAYRMGLKGPEAPGAKQLDLPGQPHIARFTNMVGVSQATLDATYDRIIQLNESPQEFQALMSREFWQDYVTHKYRTQFGAQSLPYQERLAQLRDRVDAGTLSEGNYEARAKDMQAQLAIEEASLMERLSRQEIAEYLMPHGEIQTLAEPSLVLRLSEAEKIEYEGKPYFIASLPDAGDGLHYVLRVQDPKNPFVLVSAGIVAKPDIAGAWKRRGLSGGMKADVPDDEFELASESMQVKPYTRAELDFMRHETHFINLDNRLGTYNRANNGKYPLRDYQGRPIRIRGLESRVTTAEGHRYSSAQIKPYIQFEGYERVAALYDEKLQLRTFTAEDVKVPGERGLIGQSMVVANRRIAKGEILGVYGGTILPRGLVADASSTFGMVVGHTKAPEVEPITLVGDNIISRMNTHFEYDADGKPIRQAEGGYNVEVVPFRAEAVYATSRSGAREAFSLNAAFATEDIPAGVELRWDYQYTDGMIKNQFS</sequence>
<dbReference type="InterPro" id="IPR050216">
    <property type="entry name" value="LRR_domain-containing"/>
</dbReference>
<keyword evidence="6" id="KW-1035">Host cytoplasm</keyword>
<comment type="similarity">
    <text evidence="6">Belongs to the LRR-containing bacterial E3 ligase family.</text>
</comment>
<evidence type="ECO:0000313" key="10">
    <source>
        <dbReference type="Proteomes" id="UP000615613"/>
    </source>
</evidence>
<dbReference type="GO" id="GO:0061630">
    <property type="term" value="F:ubiquitin protein ligase activity"/>
    <property type="evidence" value="ECO:0007669"/>
    <property type="project" value="UniProtKB-EC"/>
</dbReference>